<dbReference type="HOGENOM" id="CLU_253303_0_0_1"/>
<feature type="region of interest" description="Disordered" evidence="1">
    <location>
        <begin position="1"/>
        <end position="287"/>
    </location>
</feature>
<dbReference type="RefSeq" id="XP_012191550.1">
    <property type="nucleotide sequence ID" value="XM_012336160.1"/>
</dbReference>
<organism evidence="2 3">
    <name type="scientific">Pseudozyma hubeiensis (strain SY62)</name>
    <name type="common">Yeast</name>
    <dbReference type="NCBI Taxonomy" id="1305764"/>
    <lineage>
        <taxon>Eukaryota</taxon>
        <taxon>Fungi</taxon>
        <taxon>Dikarya</taxon>
        <taxon>Basidiomycota</taxon>
        <taxon>Ustilaginomycotina</taxon>
        <taxon>Ustilaginomycetes</taxon>
        <taxon>Ustilaginales</taxon>
        <taxon>Ustilaginaceae</taxon>
        <taxon>Pseudozyma</taxon>
    </lineage>
</organism>
<feature type="compositionally biased region" description="Low complexity" evidence="1">
    <location>
        <begin position="757"/>
        <end position="771"/>
    </location>
</feature>
<name>R9P999_PSEHS</name>
<feature type="compositionally biased region" description="Low complexity" evidence="1">
    <location>
        <begin position="92"/>
        <end position="115"/>
    </location>
</feature>
<feature type="compositionally biased region" description="Low complexity" evidence="1">
    <location>
        <begin position="814"/>
        <end position="829"/>
    </location>
</feature>
<feature type="compositionally biased region" description="Low complexity" evidence="1">
    <location>
        <begin position="247"/>
        <end position="271"/>
    </location>
</feature>
<evidence type="ECO:0000313" key="3">
    <source>
        <dbReference type="Proteomes" id="UP000014071"/>
    </source>
</evidence>
<feature type="region of interest" description="Disordered" evidence="1">
    <location>
        <begin position="792"/>
        <end position="890"/>
    </location>
</feature>
<feature type="compositionally biased region" description="Basic and acidic residues" evidence="1">
    <location>
        <begin position="12"/>
        <end position="23"/>
    </location>
</feature>
<feature type="compositionally biased region" description="Acidic residues" evidence="1">
    <location>
        <begin position="168"/>
        <end position="177"/>
    </location>
</feature>
<dbReference type="eggNOG" id="ENOG502QQEE">
    <property type="taxonomic scope" value="Eukaryota"/>
</dbReference>
<gene>
    <name evidence="2" type="ORF">PHSY_005551</name>
</gene>
<feature type="compositionally biased region" description="Basic and acidic residues" evidence="1">
    <location>
        <begin position="31"/>
        <end position="41"/>
    </location>
</feature>
<feature type="region of interest" description="Disordered" evidence="1">
    <location>
        <begin position="666"/>
        <end position="771"/>
    </location>
</feature>
<feature type="region of interest" description="Disordered" evidence="1">
    <location>
        <begin position="377"/>
        <end position="623"/>
    </location>
</feature>
<feature type="compositionally biased region" description="Polar residues" evidence="1">
    <location>
        <begin position="700"/>
        <end position="709"/>
    </location>
</feature>
<feature type="compositionally biased region" description="Low complexity" evidence="1">
    <location>
        <begin position="148"/>
        <end position="158"/>
    </location>
</feature>
<keyword evidence="3" id="KW-1185">Reference proteome</keyword>
<feature type="compositionally biased region" description="Polar residues" evidence="1">
    <location>
        <begin position="578"/>
        <end position="588"/>
    </location>
</feature>
<evidence type="ECO:0000256" key="1">
    <source>
        <dbReference type="SAM" id="MobiDB-lite"/>
    </source>
</evidence>
<feature type="compositionally biased region" description="Acidic residues" evidence="1">
    <location>
        <begin position="484"/>
        <end position="502"/>
    </location>
</feature>
<dbReference type="STRING" id="1305764.R9P999"/>
<dbReference type="GeneID" id="24110829"/>
<feature type="region of interest" description="Disordered" evidence="1">
    <location>
        <begin position="1050"/>
        <end position="1085"/>
    </location>
</feature>
<feature type="region of interest" description="Disordered" evidence="1">
    <location>
        <begin position="1125"/>
        <end position="1146"/>
    </location>
</feature>
<reference evidence="3" key="1">
    <citation type="journal article" date="2013" name="Genome Announc.">
        <title>Draft genome sequence of the basidiomycetous yeast-like fungus Pseudozyma hubeiensis SY62, which produces an abundant amount of the biosurfactant mannosylerythritol lipids.</title>
        <authorList>
            <person name="Konishi M."/>
            <person name="Hatada Y."/>
            <person name="Horiuchi J."/>
        </authorList>
    </citation>
    <scope>NUCLEOTIDE SEQUENCE [LARGE SCALE GENOMIC DNA]</scope>
    <source>
        <strain evidence="3">SY62</strain>
    </source>
</reference>
<feature type="compositionally biased region" description="Polar residues" evidence="1">
    <location>
        <begin position="1"/>
        <end position="10"/>
    </location>
</feature>
<feature type="compositionally biased region" description="Low complexity" evidence="1">
    <location>
        <begin position="720"/>
        <end position="734"/>
    </location>
</feature>
<feature type="compositionally biased region" description="Polar residues" evidence="1">
    <location>
        <begin position="188"/>
        <end position="219"/>
    </location>
</feature>
<dbReference type="OrthoDB" id="2556774at2759"/>
<evidence type="ECO:0000313" key="2">
    <source>
        <dbReference type="EMBL" id="GAC97963.1"/>
    </source>
</evidence>
<dbReference type="Proteomes" id="UP000014071">
    <property type="component" value="Unassembled WGS sequence"/>
</dbReference>
<feature type="compositionally biased region" description="Low complexity" evidence="1">
    <location>
        <begin position="1050"/>
        <end position="1070"/>
    </location>
</feature>
<feature type="compositionally biased region" description="Polar residues" evidence="1">
    <location>
        <begin position="68"/>
        <end position="91"/>
    </location>
</feature>
<feature type="compositionally biased region" description="Basic and acidic residues" evidence="1">
    <location>
        <begin position="546"/>
        <end position="564"/>
    </location>
</feature>
<sequence>MPRESGSQAGPSRDRDGADDAAARRARRQKRREEEAYHVKGWENLYGGGGSKPVFAHDPLPSSKTRRQGQSSSQSPTKSTRDSASSRPRTQSPAKASSSSSASASQLPPSTAPASTRSMISHASAPRLTKRKASTPSLHTSPNKKSKAAAAAAAAAAAPTTRRRSAQDSDDSEDDFEITGASGPAATRFSSNVAPASSIKVSPSAESSLNARPSGSSRRSVSKAPSAGVQSSAAPSLPAQDDGDTPSSASAAASRDASQTRVSASSSSRSTHGPAKPTAEEVEALKDNALRQYEQGISLAQHIDNSVRDFTAGLSADHPNLPIVSQFRRKVADLGAQLTIKELRIDMPTLPPRLQKRFAPAVAAYVKYLKRDEVSAQGDVEPDNVATSSIRSPDPVQQQAPDNSNSSATMNNDTSHDSAVESVGSPQAFGTPPEQPLEDVDEAATSHPSPRAASTPTVSKAQEPTEELESDAEQPRANSADPQQADEPEEEDELIDELEEDNRGEIASGEQHASATAAKPSELSTDDPTAAADGENPVAGSAESISRADAEVAHPPSDKQDLLRTGDANEIAPDSRTEGVQQETTQEASEVAQGLEHPSTEASGEGMAPPIGNSLPGEGNDDAIVTATDQTEGAAAAGVTTKTFVATSEMPADIDAEQVANAVEAVEQALTEDSEVLPESVETSESLPNDASAVEASPQAPENVTTLTNEPEAVDDGSSATAMEAVTPAVTTTPHPAPLQSDANEIALEAQSSEIQTPAEAPDADAIADAATTGDAVSQTLAAAVATLPAENAQEAEAPDLPNNAGADMDTGNASAGAAESSEPAGSSAEGHDGSTAAEVLDEPRALSNPDVAENPVTIDETGVSRSHERASSQTASDAGTGSRAKKTIDDRMKSMLNDLAKVTGRRSCYVTVRELKPKRAGLATPRTVQDVVDKWQDPAQMIPWTCLQELGPGIFHKNAHKHMHLSMHELMDRVSSTKAVKHLSRLPERVMTRALMEFPRVPHMMHCWNEEKRKYFHSRGLAQPKYTKPEFRFADEEEVVEGGMEVRVSTSVPPAGHGADAAGHLAAPDQKPRSASPVMAAAQRQAMPGQLLASHLGQAPKPQPAPVVHPNMAQNNLVQLPPAPQASTQRQRHVQSAPATHSQPTLQEAFRRAQATPTAVAPAALAAPAPAVHAPPMGALTNERRAAMLRQATDRVFSGLAADCLSLAEHVIGSPASAELNVRSHFSEADVLHVLDFVVATYRREMEAERAAGGSSRVRAEQRFAKIMRVRNCAMEALTLTQTLCRVKMCLTDAAADSLRRTGVASSDGWLDLLATSAKWAGTRQFLLANEAAAVGMLSGPELRLMLGRQVDLVNKRLEGVLEKLMSMDEVVGGEGGGGEEESGAQEAIRKECEQIGRICCKHVVGILLGEGERHS</sequence>
<feature type="compositionally biased region" description="Polar residues" evidence="1">
    <location>
        <begin position="446"/>
        <end position="462"/>
    </location>
</feature>
<feature type="compositionally biased region" description="Polar residues" evidence="1">
    <location>
        <begin position="385"/>
        <end position="413"/>
    </location>
</feature>
<accession>R9P999</accession>
<protein>
    <submittedName>
        <fullName evidence="2">Uncharacterized protein</fullName>
    </submittedName>
</protein>
<proteinExistence type="predicted"/>
<dbReference type="EMBL" id="DF238814">
    <property type="protein sequence ID" value="GAC97963.1"/>
    <property type="molecule type" value="Genomic_DNA"/>
</dbReference>